<protein>
    <submittedName>
        <fullName evidence="3">CPBP family intramembrane metalloprotease</fullName>
    </submittedName>
</protein>
<evidence type="ECO:0000259" key="2">
    <source>
        <dbReference type="Pfam" id="PF02517"/>
    </source>
</evidence>
<dbReference type="EMBL" id="JANHAX010000004">
    <property type="protein sequence ID" value="MDQ2090920.1"/>
    <property type="molecule type" value="Genomic_DNA"/>
</dbReference>
<dbReference type="GO" id="GO:0004175">
    <property type="term" value="F:endopeptidase activity"/>
    <property type="evidence" value="ECO:0007669"/>
    <property type="project" value="UniProtKB-ARBA"/>
</dbReference>
<feature type="domain" description="CAAX prenyl protease 2/Lysostaphin resistance protein A-like" evidence="2">
    <location>
        <begin position="146"/>
        <end position="241"/>
    </location>
</feature>
<feature type="transmembrane region" description="Helical" evidence="1">
    <location>
        <begin position="68"/>
        <end position="89"/>
    </location>
</feature>
<keyword evidence="3" id="KW-0378">Hydrolase</keyword>
<sequence length="300" mass="31917">MTRRTAYAAHTRFVAPALGTPGARPVILGFIIVESLYRMGQQLLGYLLEAIDPEFAAAVFDGSTPAGLLVNLGSFVILALCLALTLHWVHGRRMTSLLGPIAQLWPQARATFGAVMLVFVAFEALTTGFAVAPGTIIRPLPDWLLLLIPGLAVLLIQISSEEMFYRGYLQQQIAALAPHPAAWLILPNVAFAVAHISPYAAFEENLAYLTWTFCFGLAASDLTARAGTLGPALGLHFANNAYAFLLYGEAGGLDSGLALVLYPAPDPGMPGLEAAPTIGLLPELAILAVTWGAARLALRR</sequence>
<dbReference type="InterPro" id="IPR003675">
    <property type="entry name" value="Rce1/LyrA-like_dom"/>
</dbReference>
<dbReference type="Pfam" id="PF02517">
    <property type="entry name" value="Rce1-like"/>
    <property type="match status" value="1"/>
</dbReference>
<dbReference type="RefSeq" id="WP_306736211.1">
    <property type="nucleotide sequence ID" value="NZ_JANHAX010000004.1"/>
</dbReference>
<organism evidence="3 4">
    <name type="scientific">Marimonas arenosa</name>
    <dbReference type="NCBI Taxonomy" id="1795305"/>
    <lineage>
        <taxon>Bacteria</taxon>
        <taxon>Pseudomonadati</taxon>
        <taxon>Pseudomonadota</taxon>
        <taxon>Alphaproteobacteria</taxon>
        <taxon>Rhodobacterales</taxon>
        <taxon>Paracoccaceae</taxon>
        <taxon>Marimonas</taxon>
    </lineage>
</organism>
<feature type="transmembrane region" description="Helical" evidence="1">
    <location>
        <begin position="143"/>
        <end position="160"/>
    </location>
</feature>
<comment type="caution">
    <text evidence="3">The sequence shown here is derived from an EMBL/GenBank/DDBJ whole genome shotgun (WGS) entry which is preliminary data.</text>
</comment>
<accession>A0AAE4B555</accession>
<feature type="transmembrane region" description="Helical" evidence="1">
    <location>
        <begin position="208"/>
        <end position="229"/>
    </location>
</feature>
<feature type="transmembrane region" description="Helical" evidence="1">
    <location>
        <begin position="110"/>
        <end position="131"/>
    </location>
</feature>
<gene>
    <name evidence="3" type="ORF">NO357_13505</name>
</gene>
<dbReference type="GO" id="GO:0080120">
    <property type="term" value="P:CAAX-box protein maturation"/>
    <property type="evidence" value="ECO:0007669"/>
    <property type="project" value="UniProtKB-ARBA"/>
</dbReference>
<proteinExistence type="predicted"/>
<keyword evidence="4" id="KW-1185">Reference proteome</keyword>
<evidence type="ECO:0000313" key="4">
    <source>
        <dbReference type="Proteomes" id="UP001226762"/>
    </source>
</evidence>
<reference evidence="3" key="2">
    <citation type="submission" date="2023-02" db="EMBL/GenBank/DDBJ databases">
        <title>'Rhodoalgimonas zhirmunskyi' gen. nov., isolated from a red alga.</title>
        <authorList>
            <person name="Nedashkovskaya O.I."/>
            <person name="Otstavnykh N.Y."/>
            <person name="Bystritskaya E.P."/>
            <person name="Balabanova L.A."/>
            <person name="Isaeva M.P."/>
        </authorList>
    </citation>
    <scope>NUCLEOTIDE SEQUENCE</scope>
    <source>
        <strain evidence="3">KCTC 52189</strain>
    </source>
</reference>
<dbReference type="GO" id="GO:0008237">
    <property type="term" value="F:metallopeptidase activity"/>
    <property type="evidence" value="ECO:0007669"/>
    <property type="project" value="UniProtKB-KW"/>
</dbReference>
<evidence type="ECO:0000256" key="1">
    <source>
        <dbReference type="SAM" id="Phobius"/>
    </source>
</evidence>
<feature type="transmembrane region" description="Helical" evidence="1">
    <location>
        <begin position="181"/>
        <end position="202"/>
    </location>
</feature>
<reference evidence="3" key="1">
    <citation type="submission" date="2022-07" db="EMBL/GenBank/DDBJ databases">
        <authorList>
            <person name="Otstavnykh N."/>
            <person name="Isaeva M."/>
            <person name="Bystritskaya E."/>
        </authorList>
    </citation>
    <scope>NUCLEOTIDE SEQUENCE</scope>
    <source>
        <strain evidence="3">KCTC 52189</strain>
    </source>
</reference>
<feature type="transmembrane region" description="Helical" evidence="1">
    <location>
        <begin position="241"/>
        <end position="262"/>
    </location>
</feature>
<dbReference type="Proteomes" id="UP001226762">
    <property type="component" value="Unassembled WGS sequence"/>
</dbReference>
<keyword evidence="1" id="KW-0812">Transmembrane</keyword>
<keyword evidence="3" id="KW-0645">Protease</keyword>
<dbReference type="AlphaFoldDB" id="A0AAE4B555"/>
<keyword evidence="3" id="KW-0482">Metalloprotease</keyword>
<evidence type="ECO:0000313" key="3">
    <source>
        <dbReference type="EMBL" id="MDQ2090920.1"/>
    </source>
</evidence>
<keyword evidence="1" id="KW-1133">Transmembrane helix</keyword>
<feature type="transmembrane region" description="Helical" evidence="1">
    <location>
        <begin position="274"/>
        <end position="298"/>
    </location>
</feature>
<keyword evidence="1" id="KW-0472">Membrane</keyword>
<name>A0AAE4B555_9RHOB</name>